<keyword evidence="2" id="KW-0812">Transmembrane</keyword>
<keyword evidence="2" id="KW-0472">Membrane</keyword>
<dbReference type="EMBL" id="AB304272">
    <property type="protein sequence ID" value="BAF62686.1"/>
    <property type="molecule type" value="mRNA"/>
</dbReference>
<name>A5HVC8_9POAL</name>
<dbReference type="AlphaFoldDB" id="A5HVC8"/>
<proteinExistence type="evidence at transcript level"/>
<feature type="region of interest" description="Disordered" evidence="1">
    <location>
        <begin position="23"/>
        <end position="48"/>
    </location>
</feature>
<reference evidence="3" key="1">
    <citation type="journal article" date="2008" name="DNA Res.">
        <title>Revolver is a new class of transposon-like gene composing the triticeae genome.</title>
        <authorList>
            <person name="Tomita M."/>
            <person name="Shinohara K."/>
            <person name="Morimoto M."/>
        </authorList>
    </citation>
    <scope>NUCLEOTIDE SEQUENCE</scope>
</reference>
<evidence type="ECO:0000256" key="2">
    <source>
        <dbReference type="SAM" id="Phobius"/>
    </source>
</evidence>
<accession>A5HVC8</accession>
<feature type="compositionally biased region" description="Low complexity" evidence="1">
    <location>
        <begin position="32"/>
        <end position="48"/>
    </location>
</feature>
<keyword evidence="2" id="KW-1133">Transmembrane helix</keyword>
<gene>
    <name evidence="3" type="primary">Revolver-cDNA</name>
</gene>
<sequence>MYHNRRRNLKYLYERTERVPLPSPENNYFPLRPRTTTSTTNSNRPETSVSKLRFRSGVVRIRSTVLLRLLLGSVLLPCGIPVAGSAEFDAEVGSVLHQELDEECVRLLVTFRCSVVVSTRIRS</sequence>
<evidence type="ECO:0000256" key="1">
    <source>
        <dbReference type="SAM" id="MobiDB-lite"/>
    </source>
</evidence>
<organism evidence="3">
    <name type="scientific">Secale sylvestre</name>
    <dbReference type="NCBI Taxonomy" id="4552"/>
    <lineage>
        <taxon>Eukaryota</taxon>
        <taxon>Viridiplantae</taxon>
        <taxon>Streptophyta</taxon>
        <taxon>Embryophyta</taxon>
        <taxon>Tracheophyta</taxon>
        <taxon>Spermatophyta</taxon>
        <taxon>Magnoliopsida</taxon>
        <taxon>Liliopsida</taxon>
        <taxon>Poales</taxon>
        <taxon>Poaceae</taxon>
        <taxon>BOP clade</taxon>
        <taxon>Pooideae</taxon>
        <taxon>Triticodae</taxon>
        <taxon>Triticeae</taxon>
        <taxon>Hordeinae</taxon>
        <taxon>Secale</taxon>
    </lineage>
</organism>
<protein>
    <submittedName>
        <fullName evidence="3">Transposase</fullName>
    </submittedName>
</protein>
<evidence type="ECO:0000313" key="3">
    <source>
        <dbReference type="EMBL" id="BAF62686.1"/>
    </source>
</evidence>
<feature type="transmembrane region" description="Helical" evidence="2">
    <location>
        <begin position="65"/>
        <end position="84"/>
    </location>
</feature>